<keyword evidence="2" id="KW-1185">Reference proteome</keyword>
<reference evidence="1 2" key="1">
    <citation type="journal article" date="2014" name="Int. J. Syst. Evol. Microbiol.">
        <title>Complete genome sequence of Corynebacterium casei LMG S-19264T (=DSM 44701T), isolated from a smear-ripened cheese.</title>
        <authorList>
            <consortium name="US DOE Joint Genome Institute (JGI-PGF)"/>
            <person name="Walter F."/>
            <person name="Albersmeier A."/>
            <person name="Kalinowski J."/>
            <person name="Ruckert C."/>
        </authorList>
    </citation>
    <scope>NUCLEOTIDE SEQUENCE [LARGE SCALE GENOMIC DNA]</scope>
    <source>
        <strain evidence="1 2">CGMCC 1.15896</strain>
    </source>
</reference>
<dbReference type="Proteomes" id="UP000596977">
    <property type="component" value="Unassembled WGS sequence"/>
</dbReference>
<protein>
    <submittedName>
        <fullName evidence="1">Uncharacterized protein</fullName>
    </submittedName>
</protein>
<comment type="caution">
    <text evidence="1">The sequence shown here is derived from an EMBL/GenBank/DDBJ whole genome shotgun (WGS) entry which is preliminary data.</text>
</comment>
<sequence length="182" mass="19527">MPGRRQPPTMSRISPLIRLSVAFGLFCLAAIGASQARADGFLPSFGAAPLSTLVKFDDRRYEVTAADWVSLDPITSSTVRKVGYGRVTEVNIATTSTGTYSSDGMVSPHVLYPGIEVDELPPTWFAFPLGVIRNYDGMGPAGVSMMHISRRPSGGYSYTQIRPTGVRSCITGGSFIACNVTR</sequence>
<dbReference type="AlphaFoldDB" id="A0A916RH17"/>
<proteinExistence type="predicted"/>
<name>A0A916RH17_9HYPH</name>
<gene>
    <name evidence="1" type="ORF">GCM10011499_27380</name>
</gene>
<evidence type="ECO:0000313" key="1">
    <source>
        <dbReference type="EMBL" id="GGA55767.1"/>
    </source>
</evidence>
<accession>A0A916RH17</accession>
<dbReference type="RefSeq" id="WP_164734958.1">
    <property type="nucleotide sequence ID" value="NZ_RZMW01000032.1"/>
</dbReference>
<evidence type="ECO:0000313" key="2">
    <source>
        <dbReference type="Proteomes" id="UP000596977"/>
    </source>
</evidence>
<organism evidence="1 2">
    <name type="scientific">Pelagibacterium lentulum</name>
    <dbReference type="NCBI Taxonomy" id="2029865"/>
    <lineage>
        <taxon>Bacteria</taxon>
        <taxon>Pseudomonadati</taxon>
        <taxon>Pseudomonadota</taxon>
        <taxon>Alphaproteobacteria</taxon>
        <taxon>Hyphomicrobiales</taxon>
        <taxon>Devosiaceae</taxon>
        <taxon>Pelagibacterium</taxon>
    </lineage>
</organism>
<dbReference type="EMBL" id="BMKB01000004">
    <property type="protein sequence ID" value="GGA55767.1"/>
    <property type="molecule type" value="Genomic_DNA"/>
</dbReference>